<feature type="compositionally biased region" description="Acidic residues" evidence="1">
    <location>
        <begin position="200"/>
        <end position="213"/>
    </location>
</feature>
<keyword evidence="3" id="KW-1185">Reference proteome</keyword>
<feature type="compositionally biased region" description="Basic and acidic residues" evidence="1">
    <location>
        <begin position="1"/>
        <end position="28"/>
    </location>
</feature>
<dbReference type="Proteomes" id="UP000007148">
    <property type="component" value="Unassembled WGS sequence"/>
</dbReference>
<dbReference type="EMBL" id="CAFZ01000280">
    <property type="protein sequence ID" value="CCA74106.1"/>
    <property type="molecule type" value="Genomic_DNA"/>
</dbReference>
<dbReference type="InParanoid" id="G4TS13"/>
<dbReference type="HOGENOM" id="CLU_1008891_0_0_1"/>
<evidence type="ECO:0000313" key="2">
    <source>
        <dbReference type="EMBL" id="CCA74106.1"/>
    </source>
</evidence>
<dbReference type="AlphaFoldDB" id="G4TS13"/>
<evidence type="ECO:0000256" key="1">
    <source>
        <dbReference type="SAM" id="MobiDB-lite"/>
    </source>
</evidence>
<feature type="region of interest" description="Disordered" evidence="1">
    <location>
        <begin position="1"/>
        <end position="103"/>
    </location>
</feature>
<feature type="compositionally biased region" description="Low complexity" evidence="1">
    <location>
        <begin position="35"/>
        <end position="51"/>
    </location>
</feature>
<organism evidence="2 3">
    <name type="scientific">Serendipita indica (strain DSM 11827)</name>
    <name type="common">Root endophyte fungus</name>
    <name type="synonym">Piriformospora indica</name>
    <dbReference type="NCBI Taxonomy" id="1109443"/>
    <lineage>
        <taxon>Eukaryota</taxon>
        <taxon>Fungi</taxon>
        <taxon>Dikarya</taxon>
        <taxon>Basidiomycota</taxon>
        <taxon>Agaricomycotina</taxon>
        <taxon>Agaricomycetes</taxon>
        <taxon>Sebacinales</taxon>
        <taxon>Serendipitaceae</taxon>
        <taxon>Serendipita</taxon>
    </lineage>
</organism>
<name>G4TS13_SERID</name>
<evidence type="ECO:0000313" key="3">
    <source>
        <dbReference type="Proteomes" id="UP000007148"/>
    </source>
</evidence>
<accession>G4TS13</accession>
<comment type="caution">
    <text evidence="2">The sequence shown here is derived from an EMBL/GenBank/DDBJ whole genome shotgun (WGS) entry which is preliminary data.</text>
</comment>
<feature type="region of interest" description="Disordered" evidence="1">
    <location>
        <begin position="178"/>
        <end position="213"/>
    </location>
</feature>
<proteinExistence type="predicted"/>
<dbReference type="OrthoDB" id="3191718at2759"/>
<reference evidence="2 3" key="1">
    <citation type="journal article" date="2011" name="PLoS Pathog.">
        <title>Endophytic Life Strategies Decoded by Genome and Transcriptome Analyses of the Mutualistic Root Symbiont Piriformospora indica.</title>
        <authorList>
            <person name="Zuccaro A."/>
            <person name="Lahrmann U."/>
            <person name="Guldener U."/>
            <person name="Langen G."/>
            <person name="Pfiffi S."/>
            <person name="Biedenkopf D."/>
            <person name="Wong P."/>
            <person name="Samans B."/>
            <person name="Grimm C."/>
            <person name="Basiewicz M."/>
            <person name="Murat C."/>
            <person name="Martin F."/>
            <person name="Kogel K.H."/>
        </authorList>
    </citation>
    <scope>NUCLEOTIDE SEQUENCE [LARGE SCALE GENOMIC DNA]</scope>
    <source>
        <strain evidence="2 3">DSM 11827</strain>
    </source>
</reference>
<protein>
    <submittedName>
        <fullName evidence="2">Uncharacterized protein</fullName>
    </submittedName>
</protein>
<gene>
    <name evidence="2" type="ORF">PIIN_08060</name>
</gene>
<sequence>MIEPVDEKLARSDHHSRQGMRKSGDRAKKFSQKNAAKPKSPSQSAATTTSTNRTHGKRVKIVTAGHARRAVDSGPSEDEDENYFLQGGSGGIGPSNDDRLEDETEAELEERARMLLHTTSDATGPVTRGVDGIVLDETREAATVIPIEELLATAYAKKPRKSRASQFDHIRGLGKQYVSVAPKSRTGMSTKSRRQFPHEEEADSDWESIGEDPTEAWDYNSEWRAEMGDILGETTNQKMSYRDITAAVVSIDSSLGSESAATEKTDDLP</sequence>